<reference evidence="2" key="1">
    <citation type="journal article" date="2020" name="Nature">
        <title>Giant virus diversity and host interactions through global metagenomics.</title>
        <authorList>
            <person name="Schulz F."/>
            <person name="Roux S."/>
            <person name="Paez-Espino D."/>
            <person name="Jungbluth S."/>
            <person name="Walsh D.A."/>
            <person name="Denef V.J."/>
            <person name="McMahon K.D."/>
            <person name="Konstantinidis K.T."/>
            <person name="Eloe-Fadrosh E.A."/>
            <person name="Kyrpides N.C."/>
            <person name="Woyke T."/>
        </authorList>
    </citation>
    <scope>NUCLEOTIDE SEQUENCE</scope>
    <source>
        <strain evidence="2">GVMAG-M-3300001351-8</strain>
    </source>
</reference>
<dbReference type="Gene3D" id="3.90.70.80">
    <property type="match status" value="1"/>
</dbReference>
<dbReference type="EMBL" id="MN738872">
    <property type="protein sequence ID" value="QHT29221.1"/>
    <property type="molecule type" value="Genomic_DNA"/>
</dbReference>
<evidence type="ECO:0000259" key="1">
    <source>
        <dbReference type="PROSITE" id="PS50802"/>
    </source>
</evidence>
<dbReference type="InterPro" id="IPR003323">
    <property type="entry name" value="OTU_dom"/>
</dbReference>
<sequence length="251" mass="29542">MSKTFKLETIDPTLFYVEDVLNDNACFYRAFANSLNYNCQDIEDNKLLVNCDQLKSIDEVYEHLEWGYDGEQQEVLARHLQKLAYNWILENVSKKLEEYDMSIDTMILLTHDIDIDEYIHRYKYFAGDTVITKINTGKVYKSGVNKGKSKFYNEELEDRWGGTPEQIALSEHYNIPIIILTSQKYDEKKNKIITGKIRKNKPEKNVRFRLVQIIGERFLSTTLPIYILWKKTNTLGHYMSLYAKSPNTSIY</sequence>
<feature type="domain" description="OTU" evidence="1">
    <location>
        <begin position="15"/>
        <end position="244"/>
    </location>
</feature>
<organism evidence="2">
    <name type="scientific">viral metagenome</name>
    <dbReference type="NCBI Taxonomy" id="1070528"/>
    <lineage>
        <taxon>unclassified sequences</taxon>
        <taxon>metagenomes</taxon>
        <taxon>organismal metagenomes</taxon>
    </lineage>
</organism>
<dbReference type="AlphaFoldDB" id="A0A6C0EKN5"/>
<evidence type="ECO:0000313" key="2">
    <source>
        <dbReference type="EMBL" id="QHT29221.1"/>
    </source>
</evidence>
<proteinExistence type="predicted"/>
<dbReference type="PROSITE" id="PS50802">
    <property type="entry name" value="OTU"/>
    <property type="match status" value="1"/>
</dbReference>
<dbReference type="CDD" id="cd22744">
    <property type="entry name" value="OTU"/>
    <property type="match status" value="1"/>
</dbReference>
<protein>
    <recommendedName>
        <fullName evidence="1">OTU domain-containing protein</fullName>
    </recommendedName>
</protein>
<accession>A0A6C0EKN5</accession>
<name>A0A6C0EKN5_9ZZZZ</name>